<sequence length="137" mass="15081">MTFQSNVQALDAAIAERNAQKIRSILLKLDFVLINIDDEEEADGDEESMGALTAEIEEHDVLVAFSSEENAGLFVGEMGDLFTEEDEVQGFVVDGETLLEFLPEGFGLLINPETEFKQIIDPELATEVLELGEPMEG</sequence>
<comment type="caution">
    <text evidence="2">The sequence shown here is derived from an EMBL/GenBank/DDBJ whole genome shotgun (WGS) entry which is preliminary data.</text>
</comment>
<name>A0A5C6CAW5_9BACT</name>
<feature type="domain" description="SseB protein N-terminal" evidence="1">
    <location>
        <begin position="8"/>
        <end position="123"/>
    </location>
</feature>
<dbReference type="EMBL" id="SJPT01000008">
    <property type="protein sequence ID" value="TWU20536.1"/>
    <property type="molecule type" value="Genomic_DNA"/>
</dbReference>
<gene>
    <name evidence="2" type="ORF">Pla52o_44140</name>
</gene>
<proteinExistence type="predicted"/>
<dbReference type="AlphaFoldDB" id="A0A5C6CAW5"/>
<organism evidence="2 3">
    <name type="scientific">Novipirellula galeiformis</name>
    <dbReference type="NCBI Taxonomy" id="2528004"/>
    <lineage>
        <taxon>Bacteria</taxon>
        <taxon>Pseudomonadati</taxon>
        <taxon>Planctomycetota</taxon>
        <taxon>Planctomycetia</taxon>
        <taxon>Pirellulales</taxon>
        <taxon>Pirellulaceae</taxon>
        <taxon>Novipirellula</taxon>
    </lineage>
</organism>
<dbReference type="InterPro" id="IPR009839">
    <property type="entry name" value="SseB_N"/>
</dbReference>
<dbReference type="Proteomes" id="UP000316304">
    <property type="component" value="Unassembled WGS sequence"/>
</dbReference>
<protein>
    <recommendedName>
        <fullName evidence="1">SseB protein N-terminal domain-containing protein</fullName>
    </recommendedName>
</protein>
<evidence type="ECO:0000313" key="2">
    <source>
        <dbReference type="EMBL" id="TWU20536.1"/>
    </source>
</evidence>
<accession>A0A5C6CAW5</accession>
<dbReference type="RefSeq" id="WP_197169394.1">
    <property type="nucleotide sequence ID" value="NZ_SJPT01000008.1"/>
</dbReference>
<dbReference type="Pfam" id="PF07179">
    <property type="entry name" value="SseB"/>
    <property type="match status" value="1"/>
</dbReference>
<evidence type="ECO:0000313" key="3">
    <source>
        <dbReference type="Proteomes" id="UP000316304"/>
    </source>
</evidence>
<evidence type="ECO:0000259" key="1">
    <source>
        <dbReference type="Pfam" id="PF07179"/>
    </source>
</evidence>
<reference evidence="2 3" key="1">
    <citation type="submission" date="2019-02" db="EMBL/GenBank/DDBJ databases">
        <title>Deep-cultivation of Planctomycetes and their phenomic and genomic characterization uncovers novel biology.</title>
        <authorList>
            <person name="Wiegand S."/>
            <person name="Jogler M."/>
            <person name="Boedeker C."/>
            <person name="Pinto D."/>
            <person name="Vollmers J."/>
            <person name="Rivas-Marin E."/>
            <person name="Kohn T."/>
            <person name="Peeters S.H."/>
            <person name="Heuer A."/>
            <person name="Rast P."/>
            <person name="Oberbeckmann S."/>
            <person name="Bunk B."/>
            <person name="Jeske O."/>
            <person name="Meyerdierks A."/>
            <person name="Storesund J.E."/>
            <person name="Kallscheuer N."/>
            <person name="Luecker S."/>
            <person name="Lage O.M."/>
            <person name="Pohl T."/>
            <person name="Merkel B.J."/>
            <person name="Hornburger P."/>
            <person name="Mueller R.-W."/>
            <person name="Bruemmer F."/>
            <person name="Labrenz M."/>
            <person name="Spormann A.M."/>
            <person name="Op Den Camp H."/>
            <person name="Overmann J."/>
            <person name="Amann R."/>
            <person name="Jetten M.S.M."/>
            <person name="Mascher T."/>
            <person name="Medema M.H."/>
            <person name="Devos D.P."/>
            <person name="Kaster A.-K."/>
            <person name="Ovreas L."/>
            <person name="Rohde M."/>
            <person name="Galperin M.Y."/>
            <person name="Jogler C."/>
        </authorList>
    </citation>
    <scope>NUCLEOTIDE SEQUENCE [LARGE SCALE GENOMIC DNA]</scope>
    <source>
        <strain evidence="2 3">Pla52o</strain>
    </source>
</reference>
<keyword evidence="3" id="KW-1185">Reference proteome</keyword>